<dbReference type="AlphaFoldDB" id="B1BVH8"/>
<comment type="caution">
    <text evidence="3">The sequence shown here is derived from an EMBL/GenBank/DDBJ whole genome shotgun (WGS) entry which is preliminary data.</text>
</comment>
<evidence type="ECO:0000313" key="4">
    <source>
        <dbReference type="Proteomes" id="UP000005337"/>
    </source>
</evidence>
<accession>B1BVH8</accession>
<dbReference type="GO" id="GO:0006270">
    <property type="term" value="P:DNA replication initiation"/>
    <property type="evidence" value="ECO:0007669"/>
    <property type="project" value="InterPro"/>
</dbReference>
<sequence>MREKNLVSKSNELINTRYNLNLQEQKLILTLASMVQPDDSEFKSYNFKVKEFMDLLEIKDKSTYKNLDKVIKSLMEKTFVIKKDSGEYIRLAWLSSAKYFKGNVTLEFSANLKPYLLMLKENYTSYKLENILKLKSCYSVRLFEILKSNLYKKILIIDIETLKYLLQADKKTYNLYGKFKEKILLKAQIELKEKTDIYFEFEEIKTGRKVTSLKFIIKSNKENKKLLSDNLKDISVENAETIEDKNIIILKELFHNQVSIKNLKKILESANNDIEKIKKIYEYSKTQKIDNLIGFMIKMVKDSNFEEPIKKDKDYKKIHNFTEREDYDYKKLEEGLLGWDNDEILESIEENKTIANEGSKMDFKGYENKNDINILNDVKNVLEGQLTAIFGELRYKTWIKPSVDNIYLENNKIKFRFSNEFVKNKFESEFENIALEIIKCIDNNFEIEKYII</sequence>
<dbReference type="SUPFAM" id="SSF46785">
    <property type="entry name" value="Winged helix' DNA-binding domain"/>
    <property type="match status" value="2"/>
</dbReference>
<dbReference type="InterPro" id="IPR036390">
    <property type="entry name" value="WH_DNA-bd_sf"/>
</dbReference>
<protein>
    <submittedName>
        <fullName evidence="3">Initiator RepB protein family</fullName>
    </submittedName>
</protein>
<dbReference type="Pfam" id="PF01051">
    <property type="entry name" value="Rep3_N"/>
    <property type="match status" value="1"/>
</dbReference>
<feature type="domain" description="Initiator Rep protein WH1" evidence="2">
    <location>
        <begin position="7"/>
        <end position="147"/>
    </location>
</feature>
<gene>
    <name evidence="3" type="ORF">AC3_A0080</name>
</gene>
<dbReference type="InterPro" id="IPR000525">
    <property type="entry name" value="Initiator_Rep_WH1"/>
</dbReference>
<name>B1BVH8_CLOPF</name>
<dbReference type="RefSeq" id="WP_003464838.1">
    <property type="nucleotide sequence ID" value="NZ_ABDW01000025.1"/>
</dbReference>
<dbReference type="InterPro" id="IPR036388">
    <property type="entry name" value="WH-like_DNA-bd_sf"/>
</dbReference>
<evidence type="ECO:0000256" key="1">
    <source>
        <dbReference type="ARBA" id="ARBA00038283"/>
    </source>
</evidence>
<organism evidence="3 4">
    <name type="scientific">Clostridium perfringens E str. JGS1987</name>
    <dbReference type="NCBI Taxonomy" id="451755"/>
    <lineage>
        <taxon>Bacteria</taxon>
        <taxon>Bacillati</taxon>
        <taxon>Bacillota</taxon>
        <taxon>Clostridia</taxon>
        <taxon>Eubacteriales</taxon>
        <taxon>Clostridiaceae</taxon>
        <taxon>Clostridium</taxon>
    </lineage>
</organism>
<proteinExistence type="inferred from homology"/>
<dbReference type="GO" id="GO:0003887">
    <property type="term" value="F:DNA-directed DNA polymerase activity"/>
    <property type="evidence" value="ECO:0007669"/>
    <property type="project" value="InterPro"/>
</dbReference>
<comment type="similarity">
    <text evidence="1">Belongs to the initiator RepB protein family.</text>
</comment>
<dbReference type="Proteomes" id="UP000005337">
    <property type="component" value="Unassembled WGS sequence"/>
</dbReference>
<evidence type="ECO:0000313" key="3">
    <source>
        <dbReference type="EMBL" id="EDT14331.1"/>
    </source>
</evidence>
<evidence type="ECO:0000259" key="2">
    <source>
        <dbReference type="Pfam" id="PF01051"/>
    </source>
</evidence>
<dbReference type="Pfam" id="PF21205">
    <property type="entry name" value="Rep3_C"/>
    <property type="match status" value="1"/>
</dbReference>
<dbReference type="Gene3D" id="1.10.10.10">
    <property type="entry name" value="Winged helix-like DNA-binding domain superfamily/Winged helix DNA-binding domain"/>
    <property type="match status" value="2"/>
</dbReference>
<reference evidence="3 4" key="1">
    <citation type="submission" date="2007-07" db="EMBL/GenBank/DDBJ databases">
        <title>Annotation of Clostridium perfringens E str. JGS1987.</title>
        <authorList>
            <person name="Paulsen I."/>
            <person name="Sebastian Y."/>
        </authorList>
    </citation>
    <scope>NUCLEOTIDE SEQUENCE [LARGE SCALE GENOMIC DNA]</scope>
    <source>
        <strain evidence="4">E str. JGS1987</strain>
    </source>
</reference>
<dbReference type="EMBL" id="ABDW01000025">
    <property type="protein sequence ID" value="EDT14331.1"/>
    <property type="molecule type" value="Genomic_DNA"/>
</dbReference>